<dbReference type="SUPFAM" id="SSF51735">
    <property type="entry name" value="NAD(P)-binding Rossmann-fold domains"/>
    <property type="match status" value="1"/>
</dbReference>
<dbReference type="Pfam" id="PF00725">
    <property type="entry name" value="3HCDH"/>
    <property type="match status" value="2"/>
</dbReference>
<dbReference type="InterPro" id="IPR036291">
    <property type="entry name" value="NAD(P)-bd_dom_sf"/>
</dbReference>
<evidence type="ECO:0000256" key="8">
    <source>
        <dbReference type="ARBA" id="ARBA00023140"/>
    </source>
</evidence>
<evidence type="ECO:0000256" key="11">
    <source>
        <dbReference type="ARBA" id="ARBA00023268"/>
    </source>
</evidence>
<keyword evidence="6" id="KW-0520">NAD</keyword>
<comment type="subcellular location">
    <subcellularLocation>
        <location evidence="1">Peroxisome</location>
    </subcellularLocation>
</comment>
<keyword evidence="5" id="KW-0560">Oxidoreductase</keyword>
<evidence type="ECO:0000256" key="4">
    <source>
        <dbReference type="ARBA" id="ARBA00022963"/>
    </source>
</evidence>
<dbReference type="PANTHER" id="PTHR23309">
    <property type="entry name" value="3-HYDROXYACYL-COA DEHYROGENASE"/>
    <property type="match status" value="1"/>
</dbReference>
<dbReference type="InterPro" id="IPR006176">
    <property type="entry name" value="3-OHacyl-CoA_DH_NAD-bd"/>
</dbReference>
<evidence type="ECO:0000256" key="6">
    <source>
        <dbReference type="ARBA" id="ARBA00023027"/>
    </source>
</evidence>
<dbReference type="Proteomes" id="UP001059672">
    <property type="component" value="Chromosome"/>
</dbReference>
<gene>
    <name evidence="15" type="ORF">KDW96_06165</name>
</gene>
<evidence type="ECO:0000259" key="14">
    <source>
        <dbReference type="Pfam" id="PF02737"/>
    </source>
</evidence>
<dbReference type="Gene3D" id="1.10.1040.50">
    <property type="match status" value="1"/>
</dbReference>
<feature type="domain" description="3-hydroxyacyl-CoA dehydrogenase C-terminal" evidence="13">
    <location>
        <begin position="609"/>
        <end position="697"/>
    </location>
</feature>
<keyword evidence="7" id="KW-0443">Lipid metabolism</keyword>
<keyword evidence="4" id="KW-0442">Lipid degradation</keyword>
<dbReference type="Pfam" id="PF02737">
    <property type="entry name" value="3HCDH_N"/>
    <property type="match status" value="1"/>
</dbReference>
<dbReference type="InterPro" id="IPR001753">
    <property type="entry name" value="Enoyl-CoA_hydra/iso"/>
</dbReference>
<evidence type="ECO:0000256" key="2">
    <source>
        <dbReference type="ARBA" id="ARBA00005005"/>
    </source>
</evidence>
<evidence type="ECO:0000259" key="13">
    <source>
        <dbReference type="Pfam" id="PF00725"/>
    </source>
</evidence>
<dbReference type="SUPFAM" id="SSF48179">
    <property type="entry name" value="6-phosphogluconate dehydrogenase C-terminal domain-like"/>
    <property type="match status" value="2"/>
</dbReference>
<name>A0ABY5HA86_9PSED</name>
<evidence type="ECO:0000313" key="15">
    <source>
        <dbReference type="EMBL" id="UTW08894.1"/>
    </source>
</evidence>
<keyword evidence="9" id="KW-0413">Isomerase</keyword>
<evidence type="ECO:0000256" key="3">
    <source>
        <dbReference type="ARBA" id="ARBA00022832"/>
    </source>
</evidence>
<evidence type="ECO:0000256" key="10">
    <source>
        <dbReference type="ARBA" id="ARBA00023239"/>
    </source>
</evidence>
<reference evidence="15" key="1">
    <citation type="submission" date="2021-04" db="EMBL/GenBank/DDBJ databases">
        <title>Oceanospirillales bacteria with DddD are important DMSP degraders in coastal seawater.</title>
        <authorList>
            <person name="Liu J."/>
        </authorList>
    </citation>
    <scope>NUCLEOTIDE SEQUENCE</scope>
    <source>
        <strain evidence="15">D13-4</strain>
    </source>
</reference>
<evidence type="ECO:0000256" key="12">
    <source>
        <dbReference type="ARBA" id="ARBA00049556"/>
    </source>
</evidence>
<comment type="catalytic activity">
    <reaction evidence="12">
        <text>a (3S)-3-hydroxyacyl-CoA + NAD(+) = a 3-oxoacyl-CoA + NADH + H(+)</text>
        <dbReference type="Rhea" id="RHEA:22432"/>
        <dbReference type="ChEBI" id="CHEBI:15378"/>
        <dbReference type="ChEBI" id="CHEBI:57318"/>
        <dbReference type="ChEBI" id="CHEBI:57540"/>
        <dbReference type="ChEBI" id="CHEBI:57945"/>
        <dbReference type="ChEBI" id="CHEBI:90726"/>
        <dbReference type="EC" id="1.1.1.35"/>
    </reaction>
</comment>
<keyword evidence="8" id="KW-0576">Peroxisome</keyword>
<keyword evidence="16" id="KW-1185">Reference proteome</keyword>
<evidence type="ECO:0000256" key="7">
    <source>
        <dbReference type="ARBA" id="ARBA00023098"/>
    </source>
</evidence>
<keyword evidence="11" id="KW-0511">Multifunctional enzyme</keyword>
<comment type="pathway">
    <text evidence="2">Lipid metabolism; fatty acid beta-oxidation.</text>
</comment>
<keyword evidence="10" id="KW-0456">Lyase</keyword>
<proteinExistence type="predicted"/>
<dbReference type="RefSeq" id="WP_255839570.1">
    <property type="nucleotide sequence ID" value="NZ_CP073346.1"/>
</dbReference>
<dbReference type="SUPFAM" id="SSF52096">
    <property type="entry name" value="ClpP/crotonase"/>
    <property type="match status" value="1"/>
</dbReference>
<feature type="domain" description="3-hydroxyacyl-CoA dehydrogenase NAD binding" evidence="14">
    <location>
        <begin position="300"/>
        <end position="476"/>
    </location>
</feature>
<dbReference type="EMBL" id="CP073346">
    <property type="protein sequence ID" value="UTW08894.1"/>
    <property type="molecule type" value="Genomic_DNA"/>
</dbReference>
<evidence type="ECO:0000313" key="16">
    <source>
        <dbReference type="Proteomes" id="UP001059672"/>
    </source>
</evidence>
<dbReference type="PANTHER" id="PTHR23309:SF51">
    <property type="entry name" value="3-HYDROXYACYL-COA DEHYDROGENASE-RELATED"/>
    <property type="match status" value="1"/>
</dbReference>
<protein>
    <submittedName>
        <fullName evidence="15">Enoyl-CoA hydratase/isomerase family protein</fullName>
    </submittedName>
</protein>
<dbReference type="InterPro" id="IPR008927">
    <property type="entry name" value="6-PGluconate_DH-like_C_sf"/>
</dbReference>
<dbReference type="CDD" id="cd06558">
    <property type="entry name" value="crotonase-like"/>
    <property type="match status" value="1"/>
</dbReference>
<dbReference type="Gene3D" id="3.40.50.720">
    <property type="entry name" value="NAD(P)-binding Rossmann-like Domain"/>
    <property type="match status" value="1"/>
</dbReference>
<evidence type="ECO:0000256" key="1">
    <source>
        <dbReference type="ARBA" id="ARBA00004275"/>
    </source>
</evidence>
<sequence length="703" mass="75477">MYTLIDYAVMDDLALIGLARAPVNAMGHGLRGELLSALRDACADPAAKAIVIYGRDLPFCAGADIVEFEVGGFWQEPSLPELLNELSCSSKPVIAAIAGLALGGGLELAMACGYRISEPKARLSLPEINLGLLPGAGGTQRLPRLIGAEQALELMLSGQPVNAGRALELGLLDRVAGSASSLRDEACAFARELLTGNAPAQPSSRHPQPGSALPIDFFSTYATQKAGKCAGQVAPQMILSAVQAACELPLQEGLTLELGLFTDAMASPQSKALRHLFFAEREAGKVPNLDSNLPLRPINKVAVIGAGTMGGGIAMNFVNIGIPVLLLEQKAEALERGLGQIRKNYEITAKRGKLTQEQVEQRTSLLSGSLDYADLADADLVIEAVFESMDVKRQVFMTLDKVCKPGAILSTNTSTLDVDQIAAFTSRPQDVIGLHFFSPANVMRLLEIVRGKETAPDVLATALKLGKQIGKLGVVSGVCHGFIGNRMLEPYSREAYRLLLEGASPAQVDRVLTALGFNMGVLSMYDLVGIDVGYLIRTPMRAVLGEDPSYCRLADELYALGRFGQKTGRGTYIYEGRERQDDSEVLAMTEGLAAELGIERRVISDQEIHDRCLFALINEGIQILDEGIALRAGDIDLVWTCGYGFPTWLGGPLHYAEHLGLSRVLEGLRHYRAQLGAYGELWFKPAPLLEQLVAAGLNRINKA</sequence>
<evidence type="ECO:0000256" key="9">
    <source>
        <dbReference type="ARBA" id="ARBA00023235"/>
    </source>
</evidence>
<evidence type="ECO:0000256" key="5">
    <source>
        <dbReference type="ARBA" id="ARBA00023002"/>
    </source>
</evidence>
<feature type="domain" description="3-hydroxyacyl-CoA dehydrogenase C-terminal" evidence="13">
    <location>
        <begin position="481"/>
        <end position="574"/>
    </location>
</feature>
<accession>A0ABY5HA86</accession>
<dbReference type="Gene3D" id="3.90.226.10">
    <property type="entry name" value="2-enoyl-CoA Hydratase, Chain A, domain 1"/>
    <property type="match status" value="1"/>
</dbReference>
<dbReference type="InterPro" id="IPR006108">
    <property type="entry name" value="3HC_DH_C"/>
</dbReference>
<dbReference type="Pfam" id="PF00378">
    <property type="entry name" value="ECH_1"/>
    <property type="match status" value="1"/>
</dbReference>
<keyword evidence="3" id="KW-0276">Fatty acid metabolism</keyword>
<dbReference type="InterPro" id="IPR029045">
    <property type="entry name" value="ClpP/crotonase-like_dom_sf"/>
</dbReference>
<organism evidence="15 16">
    <name type="scientific">Pseudomonas benzenivorans</name>
    <dbReference type="NCBI Taxonomy" id="556533"/>
    <lineage>
        <taxon>Bacteria</taxon>
        <taxon>Pseudomonadati</taxon>
        <taxon>Pseudomonadota</taxon>
        <taxon>Gammaproteobacteria</taxon>
        <taxon>Pseudomonadales</taxon>
        <taxon>Pseudomonadaceae</taxon>
        <taxon>Pseudomonas</taxon>
    </lineage>
</organism>